<protein>
    <submittedName>
        <fullName evidence="1">Uncharacterized protein</fullName>
    </submittedName>
</protein>
<name>A0A0B6Y1J8_9EUPU</name>
<proteinExistence type="predicted"/>
<accession>A0A0B6Y1J8</accession>
<reference evidence="1" key="1">
    <citation type="submission" date="2014-12" db="EMBL/GenBank/DDBJ databases">
        <title>Insight into the proteome of Arion vulgaris.</title>
        <authorList>
            <person name="Aradska J."/>
            <person name="Bulat T."/>
            <person name="Smidak R."/>
            <person name="Sarate P."/>
            <person name="Gangsoo J."/>
            <person name="Sialana F."/>
            <person name="Bilban M."/>
            <person name="Lubec G."/>
        </authorList>
    </citation>
    <scope>NUCLEOTIDE SEQUENCE</scope>
    <source>
        <tissue evidence="1">Skin</tissue>
    </source>
</reference>
<sequence length="59" mass="6511">MIDVATVVLDEDVSAETSTQSATVIKLSNSLMMLHRCVDEVKQTVYDDKATKVHTICII</sequence>
<organism evidence="1">
    <name type="scientific">Arion vulgaris</name>
    <dbReference type="NCBI Taxonomy" id="1028688"/>
    <lineage>
        <taxon>Eukaryota</taxon>
        <taxon>Metazoa</taxon>
        <taxon>Spiralia</taxon>
        <taxon>Lophotrochozoa</taxon>
        <taxon>Mollusca</taxon>
        <taxon>Gastropoda</taxon>
        <taxon>Heterobranchia</taxon>
        <taxon>Euthyneura</taxon>
        <taxon>Panpulmonata</taxon>
        <taxon>Eupulmonata</taxon>
        <taxon>Stylommatophora</taxon>
        <taxon>Helicina</taxon>
        <taxon>Arionoidea</taxon>
        <taxon>Arionidae</taxon>
        <taxon>Arion</taxon>
    </lineage>
</organism>
<gene>
    <name evidence="1" type="primary">ORF9560</name>
</gene>
<dbReference type="AlphaFoldDB" id="A0A0B6Y1J8"/>
<evidence type="ECO:0000313" key="1">
    <source>
        <dbReference type="EMBL" id="CEK49999.1"/>
    </source>
</evidence>
<dbReference type="EMBL" id="HACG01003134">
    <property type="protein sequence ID" value="CEK49999.1"/>
    <property type="molecule type" value="Transcribed_RNA"/>
</dbReference>